<evidence type="ECO:0008006" key="3">
    <source>
        <dbReference type="Google" id="ProtNLM"/>
    </source>
</evidence>
<dbReference type="PATRIC" id="fig|42234.21.peg.2240"/>
<dbReference type="EMBL" id="JPPY01000071">
    <property type="protein sequence ID" value="KND37071.1"/>
    <property type="molecule type" value="Genomic_DNA"/>
</dbReference>
<sequence>MPHCTVHLGEEALTGRETELIVAVTDAVGSVFGDGFRKLVGVDLIGVPAHRRGTGGVVTGGATPQITLSMREGAYRHPDFPEAPARLVGALTDAMAGVLGEEIREGTLVTLVGVPEERTGVGGRLV</sequence>
<dbReference type="OrthoDB" id="4990855at2"/>
<evidence type="ECO:0000313" key="1">
    <source>
        <dbReference type="EMBL" id="KND37071.1"/>
    </source>
</evidence>
<dbReference type="AlphaFoldDB" id="A0A0L0KH21"/>
<evidence type="ECO:0000313" key="2">
    <source>
        <dbReference type="Proteomes" id="UP000037151"/>
    </source>
</evidence>
<dbReference type="Proteomes" id="UP000037151">
    <property type="component" value="Unassembled WGS sequence"/>
</dbReference>
<dbReference type="Gene3D" id="3.30.429.10">
    <property type="entry name" value="Macrophage Migration Inhibitory Factor"/>
    <property type="match status" value="1"/>
</dbReference>
<name>A0A0L0KH21_9ACTN</name>
<dbReference type="InterPro" id="IPR014347">
    <property type="entry name" value="Tautomerase/MIF_sf"/>
</dbReference>
<proteinExistence type="predicted"/>
<protein>
    <recommendedName>
        <fullName evidence="3">4-oxalocrotonate tautomerase domain-containing protein</fullName>
    </recommendedName>
</protein>
<dbReference type="RefSeq" id="WP_050370446.1">
    <property type="nucleotide sequence ID" value="NZ_KQ257813.1"/>
</dbReference>
<accession>A0A0L0KH21</accession>
<reference evidence="2" key="1">
    <citation type="submission" date="2014-07" db="EMBL/GenBank/DDBJ databases">
        <title>Genome sequencing of plant-pathogenic Streptomyces species.</title>
        <authorList>
            <person name="Harrison J."/>
            <person name="Sapp M."/>
            <person name="Thwaites R."/>
            <person name="Studholme D.J."/>
        </authorList>
    </citation>
    <scope>NUCLEOTIDE SEQUENCE [LARGE SCALE GENOMIC DNA]</scope>
    <source>
        <strain evidence="2">NCPPB 4445</strain>
    </source>
</reference>
<comment type="caution">
    <text evidence="1">The sequence shown here is derived from an EMBL/GenBank/DDBJ whole genome shotgun (WGS) entry which is preliminary data.</text>
</comment>
<organism evidence="1 2">
    <name type="scientific">Streptomyces acidiscabies</name>
    <dbReference type="NCBI Taxonomy" id="42234"/>
    <lineage>
        <taxon>Bacteria</taxon>
        <taxon>Bacillati</taxon>
        <taxon>Actinomycetota</taxon>
        <taxon>Actinomycetes</taxon>
        <taxon>Kitasatosporales</taxon>
        <taxon>Streptomycetaceae</taxon>
        <taxon>Streptomyces</taxon>
    </lineage>
</organism>
<gene>
    <name evidence="1" type="ORF">IQ63_10855</name>
</gene>